<proteinExistence type="predicted"/>
<dbReference type="VEuPathDB" id="PlasmoDB:PRCDC_1323300"/>
<protein>
    <submittedName>
        <fullName evidence="2">Putative membrane protein</fullName>
    </submittedName>
</protein>
<comment type="caution">
    <text evidence="2">The sequence shown here is derived from an EMBL/GenBank/DDBJ whole genome shotgun (WGS) entry which is preliminary data.</text>
</comment>
<accession>A0A151L2Q0</accession>
<evidence type="ECO:0000313" key="3">
    <source>
        <dbReference type="Proteomes" id="UP000076359"/>
    </source>
</evidence>
<name>A0A151L2Q0_PLARE</name>
<dbReference type="AlphaFoldDB" id="A0A151L2Q0"/>
<gene>
    <name evidence="2" type="ORF">PRSY57_0019300F</name>
</gene>
<evidence type="ECO:0000313" key="2">
    <source>
        <dbReference type="EMBL" id="KYN93164.1"/>
    </source>
</evidence>
<dbReference type="Proteomes" id="UP000076359">
    <property type="component" value="Unassembled WGS sequence"/>
</dbReference>
<organism evidence="2 3">
    <name type="scientific">Plasmodium reichenowi</name>
    <dbReference type="NCBI Taxonomy" id="5854"/>
    <lineage>
        <taxon>Eukaryota</taxon>
        <taxon>Sar</taxon>
        <taxon>Alveolata</taxon>
        <taxon>Apicomplexa</taxon>
        <taxon>Aconoidasida</taxon>
        <taxon>Haemosporida</taxon>
        <taxon>Plasmodiidae</taxon>
        <taxon>Plasmodium</taxon>
        <taxon>Plasmodium (Laverania)</taxon>
    </lineage>
</organism>
<dbReference type="GeneID" id="30953616"/>
<reference evidence="2 3" key="1">
    <citation type="journal article" date="2016" name="Nat. Commun.">
        <title>Genomes of cryptic chimpanzee Plasmodium species reveal key evolutionary events leading to human malaria.</title>
        <authorList>
            <person name="Sundararaman S.A."/>
            <person name="Plenderleith L.J."/>
            <person name="Liu W."/>
            <person name="Loy D.E."/>
            <person name="Learn G.H."/>
            <person name="Li Y."/>
            <person name="Shaw K.S."/>
            <person name="Ayouba A."/>
            <person name="Peeters M."/>
            <person name="Speede S."/>
            <person name="Shaw G.M."/>
            <person name="Bushman F.D."/>
            <person name="Brisson D."/>
            <person name="Rayner J.C."/>
            <person name="Sharp P.M."/>
            <person name="Hahn B.H."/>
        </authorList>
    </citation>
    <scope>NUCLEOTIDE SEQUENCE [LARGE SCALE GENOMIC DNA]</scope>
    <source>
        <strain evidence="2 3">SY57</strain>
    </source>
</reference>
<keyword evidence="1" id="KW-0812">Transmembrane</keyword>
<dbReference type="KEGG" id="prei:PRSY57_0019300F"/>
<dbReference type="RefSeq" id="XP_019969734.1">
    <property type="nucleotide sequence ID" value="XM_020114263.1"/>
</dbReference>
<keyword evidence="1" id="KW-0472">Membrane</keyword>
<keyword evidence="1" id="KW-1133">Transmembrane helix</keyword>
<dbReference type="VEuPathDB" id="PlasmoDB:PRG01_1326400"/>
<feature type="non-terminal residue" evidence="2">
    <location>
        <position position="1"/>
    </location>
</feature>
<feature type="transmembrane region" description="Helical" evidence="1">
    <location>
        <begin position="30"/>
        <end position="48"/>
    </location>
</feature>
<evidence type="ECO:0000256" key="1">
    <source>
        <dbReference type="SAM" id="Phobius"/>
    </source>
</evidence>
<dbReference type="EMBL" id="LVLA01000256">
    <property type="protein sequence ID" value="KYN93164.1"/>
    <property type="molecule type" value="Genomic_DNA"/>
</dbReference>
<sequence>KNKNNFLALYFDILFKNKKKKRLIKKIQKNLVNILYFLYYVFHFIYNYNKKIANMNKLKNNNLYHNSNHQQTNTKKKNTTYYKSKEHPFITIFLQNQKTIFSFSSITYFYNFFINIRDLLFNTHN</sequence>